<keyword evidence="1" id="KW-0472">Membrane</keyword>
<protein>
    <submittedName>
        <fullName evidence="2">Uncharacterized protein</fullName>
    </submittedName>
</protein>
<sequence>MLCLTICIKNILELKNGSRVILSFGLIVGAYLFLNEFGTLLEYYRVRMYAENTGLPKELAPKFNYFDAFNFLIKPFILTAKNDLQIIQSCENILLFFPLLMIVYIRIINKQFWSYCYLEFMLLSSCIIYSYVVFNYGTLTRYKFPFIVCYVVMNLIQLDIKSKTTKLKIT</sequence>
<keyword evidence="3" id="KW-1185">Reference proteome</keyword>
<proteinExistence type="predicted"/>
<dbReference type="KEGG" id="nba:CUN60_00030"/>
<feature type="transmembrane region" description="Helical" evidence="1">
    <location>
        <begin position="20"/>
        <end position="41"/>
    </location>
</feature>
<reference evidence="3" key="1">
    <citation type="submission" date="2017-11" db="EMBL/GenBank/DDBJ databases">
        <authorList>
            <person name="Chan K.G."/>
            <person name="Lee L.S."/>
        </authorList>
    </citation>
    <scope>NUCLEOTIDE SEQUENCE [LARGE SCALE GENOMIC DNA]</scope>
    <source>
        <strain evidence="3">DSM 100970</strain>
    </source>
</reference>
<dbReference type="EMBL" id="CP024847">
    <property type="protein sequence ID" value="AUR50747.1"/>
    <property type="molecule type" value="Genomic_DNA"/>
</dbReference>
<accession>A0A2I7N2S1</accession>
<feature type="transmembrane region" description="Helical" evidence="1">
    <location>
        <begin position="112"/>
        <end position="132"/>
    </location>
</feature>
<dbReference type="Proteomes" id="UP000236655">
    <property type="component" value="Chromosome"/>
</dbReference>
<gene>
    <name evidence="2" type="ORF">CUN60_00030</name>
</gene>
<dbReference type="AlphaFoldDB" id="A0A2I7N2S1"/>
<feature type="transmembrane region" description="Helical" evidence="1">
    <location>
        <begin position="144"/>
        <end position="160"/>
    </location>
</feature>
<feature type="transmembrane region" description="Helical" evidence="1">
    <location>
        <begin position="86"/>
        <end position="105"/>
    </location>
</feature>
<evidence type="ECO:0000313" key="2">
    <source>
        <dbReference type="EMBL" id="AUR50747.1"/>
    </source>
</evidence>
<name>A0A2I7N2S1_9NEIS</name>
<keyword evidence="1" id="KW-1133">Transmembrane helix</keyword>
<keyword evidence="1" id="KW-0812">Transmembrane</keyword>
<organism evidence="2 3">
    <name type="scientific">Aquella oligotrophica</name>
    <dbReference type="NCBI Taxonomy" id="2067065"/>
    <lineage>
        <taxon>Bacteria</taxon>
        <taxon>Pseudomonadati</taxon>
        <taxon>Pseudomonadota</taxon>
        <taxon>Betaproteobacteria</taxon>
        <taxon>Neisseriales</taxon>
        <taxon>Neisseriaceae</taxon>
        <taxon>Aquella</taxon>
    </lineage>
</organism>
<evidence type="ECO:0000256" key="1">
    <source>
        <dbReference type="SAM" id="Phobius"/>
    </source>
</evidence>
<evidence type="ECO:0000313" key="3">
    <source>
        <dbReference type="Proteomes" id="UP000236655"/>
    </source>
</evidence>